<sequence>MVSQTFAQGSADSFPHMVTVATAATIPTGNGTFFPAPRPLASAWRWRNYITQKGLHRKHKCHWANEELERDGPCITRHSRAGLLALCSWRLSYLFLGWCTGSEALERCLIPDVTGEKALSSSHRGNFEALQRRHSVSPRPLPYPPPLAPPTGSEGGGCAVGPGAGTTSVKIPARQNYLGETELQGCERTYLRLYPLTEHLLFARKARHHGRLRMKTVLLPPRTDRLI</sequence>
<feature type="compositionally biased region" description="Pro residues" evidence="1">
    <location>
        <begin position="139"/>
        <end position="149"/>
    </location>
</feature>
<name>A0ABM4N3E8_EQUPR</name>
<keyword evidence="2" id="KW-1185">Reference proteome</keyword>
<gene>
    <name evidence="3" type="primary">LOC139080882</name>
</gene>
<reference evidence="3" key="1">
    <citation type="submission" date="2025-08" db="UniProtKB">
        <authorList>
            <consortium name="RefSeq"/>
        </authorList>
    </citation>
    <scope>IDENTIFICATION</scope>
    <source>
        <tissue evidence="3">Blood</tissue>
    </source>
</reference>
<dbReference type="Proteomes" id="UP001652662">
    <property type="component" value="Chromosome X"/>
</dbReference>
<protein>
    <submittedName>
        <fullName evidence="3">Uncharacterized protein</fullName>
    </submittedName>
</protein>
<feature type="region of interest" description="Disordered" evidence="1">
    <location>
        <begin position="131"/>
        <end position="161"/>
    </location>
</feature>
<dbReference type="RefSeq" id="XP_070459475.1">
    <property type="nucleotide sequence ID" value="XM_070603374.1"/>
</dbReference>
<evidence type="ECO:0000256" key="1">
    <source>
        <dbReference type="SAM" id="MobiDB-lite"/>
    </source>
</evidence>
<dbReference type="GeneID" id="139080882"/>
<evidence type="ECO:0000313" key="3">
    <source>
        <dbReference type="RefSeq" id="XP_070459475.1"/>
    </source>
</evidence>
<accession>A0ABM4N3E8</accession>
<organism evidence="2 3">
    <name type="scientific">Equus przewalskii</name>
    <name type="common">Przewalski's horse</name>
    <name type="synonym">Equus caballus przewalskii</name>
    <dbReference type="NCBI Taxonomy" id="9798"/>
    <lineage>
        <taxon>Eukaryota</taxon>
        <taxon>Metazoa</taxon>
        <taxon>Chordata</taxon>
        <taxon>Craniata</taxon>
        <taxon>Vertebrata</taxon>
        <taxon>Euteleostomi</taxon>
        <taxon>Mammalia</taxon>
        <taxon>Eutheria</taxon>
        <taxon>Laurasiatheria</taxon>
        <taxon>Perissodactyla</taxon>
        <taxon>Equidae</taxon>
        <taxon>Equus</taxon>
    </lineage>
</organism>
<evidence type="ECO:0000313" key="2">
    <source>
        <dbReference type="Proteomes" id="UP001652662"/>
    </source>
</evidence>
<proteinExistence type="predicted"/>